<dbReference type="PANTHER" id="PTHR11861:SF8">
    <property type="entry name" value="PKD DOMAIN-CONTAINING PROTEIN"/>
    <property type="match status" value="1"/>
</dbReference>
<evidence type="ECO:0000256" key="1">
    <source>
        <dbReference type="SAM" id="Phobius"/>
    </source>
</evidence>
<feature type="chain" id="PRO_5028469566" evidence="2">
    <location>
        <begin position="25"/>
        <end position="529"/>
    </location>
</feature>
<dbReference type="InParanoid" id="A0A6P8I135"/>
<evidence type="ECO:0000313" key="3">
    <source>
        <dbReference type="Proteomes" id="UP000515163"/>
    </source>
</evidence>
<reference evidence="4" key="1">
    <citation type="submission" date="2025-08" db="UniProtKB">
        <authorList>
            <consortium name="RefSeq"/>
        </authorList>
    </citation>
    <scope>IDENTIFICATION</scope>
    <source>
        <tissue evidence="4">Tentacle</tissue>
    </source>
</reference>
<keyword evidence="3" id="KW-1185">Reference proteome</keyword>
<dbReference type="RefSeq" id="XP_031558597.1">
    <property type="nucleotide sequence ID" value="XM_031702737.1"/>
</dbReference>
<dbReference type="InterPro" id="IPR045219">
    <property type="entry name" value="PKAT"/>
</dbReference>
<gene>
    <name evidence="4" type="primary">LOC116295038</name>
</gene>
<accession>A0A6P8I135</accession>
<feature type="transmembrane region" description="Helical" evidence="1">
    <location>
        <begin position="436"/>
        <end position="455"/>
    </location>
</feature>
<feature type="signal peptide" evidence="2">
    <location>
        <begin position="1"/>
        <end position="24"/>
    </location>
</feature>
<dbReference type="GO" id="GO:0005886">
    <property type="term" value="C:plasma membrane"/>
    <property type="evidence" value="ECO:0007669"/>
    <property type="project" value="TreeGrafter"/>
</dbReference>
<protein>
    <submittedName>
        <fullName evidence="4">Uncharacterized protein LOC116295038</fullName>
    </submittedName>
</protein>
<organism evidence="3 4">
    <name type="scientific">Actinia tenebrosa</name>
    <name type="common">Australian red waratah sea anemone</name>
    <dbReference type="NCBI Taxonomy" id="6105"/>
    <lineage>
        <taxon>Eukaryota</taxon>
        <taxon>Metazoa</taxon>
        <taxon>Cnidaria</taxon>
        <taxon>Anthozoa</taxon>
        <taxon>Hexacorallia</taxon>
        <taxon>Actiniaria</taxon>
        <taxon>Actiniidae</taxon>
        <taxon>Actinia</taxon>
    </lineage>
</organism>
<dbReference type="KEGG" id="aten:116295038"/>
<dbReference type="OrthoDB" id="6381995at2759"/>
<sequence>MTSYFCNTVAIYVFFSLCSWRSLARDDDKNSKVLLTNDGPTTIGGRTILSAVVLNCPGANRYCWETSEGKNCSKLKKTETSLVVDNWSSPGKKTFTIIIEVAYPHYKECGQNTTVVVVTDTINAQLTVSPGPYHHHYFVGPVNISVPVHDPSHLFDPDKITYTWNFNDSTSPVINHLNKMIYNFTEDRVYSISVFITAHALGKLYNGTVAKTLPFKVNFSPALQVYNLHDHTPLSVLRLVPPTKDRVYVALGPVEFIIAYNDPYSLVKNVTTGWNFHDGPTFPHLPGNNISYNFTIVEDTYVWATPRFVTPNTNEVIPLLTLISVREPLTELNLTSNSSYTTKGDLQVNVTCQGSGPFQLCWKLFKKSHRPLFNNCSSLSGNCNFQINYTISYSGSYTLDVLVLNYVSSVNRIQHFTILGPTPKPHHNTAAKTASAVVPVIVCVIIIVFVLLFVAKKVYSSRHHSVLETADFDFRDEDNRSLDSFPVDNKCCHSFRFCRRFSKRKEKIPLLEDLGSSKASKSAMYSTIL</sequence>
<keyword evidence="1" id="KW-0472">Membrane</keyword>
<keyword evidence="2" id="KW-0732">Signal</keyword>
<dbReference type="PANTHER" id="PTHR11861">
    <property type="entry name" value="MELANOCYTE PROTEIN PMEL 17-RELATED"/>
    <property type="match status" value="1"/>
</dbReference>
<evidence type="ECO:0000256" key="2">
    <source>
        <dbReference type="SAM" id="SignalP"/>
    </source>
</evidence>
<proteinExistence type="predicted"/>
<name>A0A6P8I135_ACTTE</name>
<dbReference type="GeneID" id="116295038"/>
<dbReference type="AlphaFoldDB" id="A0A6P8I135"/>
<keyword evidence="1" id="KW-1133">Transmembrane helix</keyword>
<keyword evidence="1" id="KW-0812">Transmembrane</keyword>
<evidence type="ECO:0000313" key="4">
    <source>
        <dbReference type="RefSeq" id="XP_031558597.1"/>
    </source>
</evidence>
<dbReference type="Proteomes" id="UP000515163">
    <property type="component" value="Unplaced"/>
</dbReference>